<dbReference type="GO" id="GO:0005524">
    <property type="term" value="F:ATP binding"/>
    <property type="evidence" value="ECO:0007669"/>
    <property type="project" value="UniProtKB-KW"/>
</dbReference>
<keyword evidence="9" id="KW-0131">Cell cycle</keyword>
<dbReference type="Gene3D" id="3.40.1390.10">
    <property type="entry name" value="MurE/MurF, N-terminal domain"/>
    <property type="match status" value="1"/>
</dbReference>
<feature type="domain" description="Mur ligase C-terminal" evidence="13">
    <location>
        <begin position="697"/>
        <end position="806"/>
    </location>
</feature>
<evidence type="ECO:0000256" key="7">
    <source>
        <dbReference type="ARBA" id="ARBA00022960"/>
    </source>
</evidence>
<evidence type="ECO:0000256" key="3">
    <source>
        <dbReference type="ARBA" id="ARBA00022598"/>
    </source>
</evidence>
<dbReference type="InterPro" id="IPR004101">
    <property type="entry name" value="Mur_ligase_C"/>
</dbReference>
<accession>A0A381NPB6</accession>
<gene>
    <name evidence="15" type="ORF">METZ01_LOCUS9033</name>
</gene>
<keyword evidence="5" id="KW-0547">Nucleotide-binding</keyword>
<dbReference type="Gene3D" id="3.40.1190.10">
    <property type="entry name" value="Mur-like, catalytic domain"/>
    <property type="match status" value="2"/>
</dbReference>
<dbReference type="InterPro" id="IPR013221">
    <property type="entry name" value="Mur_ligase_cen"/>
</dbReference>
<keyword evidence="7" id="KW-0133">Cell shape</keyword>
<evidence type="ECO:0000259" key="12">
    <source>
        <dbReference type="Pfam" id="PF01225"/>
    </source>
</evidence>
<dbReference type="NCBIfam" id="TIGR01143">
    <property type="entry name" value="murF"/>
    <property type="match status" value="1"/>
</dbReference>
<reference evidence="15" key="1">
    <citation type="submission" date="2018-05" db="EMBL/GenBank/DDBJ databases">
        <authorList>
            <person name="Lanie J.A."/>
            <person name="Ng W.-L."/>
            <person name="Kazmierczak K.M."/>
            <person name="Andrzejewski T.M."/>
            <person name="Davidsen T.M."/>
            <person name="Wayne K.J."/>
            <person name="Tettelin H."/>
            <person name="Glass J.I."/>
            <person name="Rusch D."/>
            <person name="Podicherti R."/>
            <person name="Tsui H.-C.T."/>
            <person name="Winkler M.E."/>
        </authorList>
    </citation>
    <scope>NUCLEOTIDE SEQUENCE</scope>
</reference>
<dbReference type="GO" id="GO:0005737">
    <property type="term" value="C:cytoplasm"/>
    <property type="evidence" value="ECO:0007669"/>
    <property type="project" value="InterPro"/>
</dbReference>
<dbReference type="SUPFAM" id="SSF63418">
    <property type="entry name" value="MurE/MurF N-terminal domain"/>
    <property type="match status" value="1"/>
</dbReference>
<feature type="domain" description="Mur ligase central" evidence="14">
    <location>
        <begin position="4"/>
        <end position="184"/>
    </location>
</feature>
<keyword evidence="4" id="KW-0132">Cell division</keyword>
<evidence type="ECO:0000313" key="15">
    <source>
        <dbReference type="EMBL" id="SUZ56179.1"/>
    </source>
</evidence>
<evidence type="ECO:0000256" key="10">
    <source>
        <dbReference type="ARBA" id="ARBA00023316"/>
    </source>
</evidence>
<feature type="domain" description="Mur ligase central" evidence="14">
    <location>
        <begin position="469"/>
        <end position="657"/>
    </location>
</feature>
<dbReference type="InterPro" id="IPR005863">
    <property type="entry name" value="UDP-N-AcMur_synth"/>
</dbReference>
<keyword evidence="8" id="KW-0573">Peptidoglycan synthesis</keyword>
<evidence type="ECO:0000256" key="4">
    <source>
        <dbReference type="ARBA" id="ARBA00022618"/>
    </source>
</evidence>
<organism evidence="15">
    <name type="scientific">marine metagenome</name>
    <dbReference type="NCBI Taxonomy" id="408172"/>
    <lineage>
        <taxon>unclassified sequences</taxon>
        <taxon>metagenomes</taxon>
        <taxon>ecological metagenomes</taxon>
    </lineage>
</organism>
<evidence type="ECO:0000259" key="13">
    <source>
        <dbReference type="Pfam" id="PF02875"/>
    </source>
</evidence>
<dbReference type="Pfam" id="PF08245">
    <property type="entry name" value="Mur_ligase_M"/>
    <property type="match status" value="2"/>
</dbReference>
<dbReference type="GO" id="GO:0071555">
    <property type="term" value="P:cell wall organization"/>
    <property type="evidence" value="ECO:0007669"/>
    <property type="project" value="UniProtKB-KW"/>
</dbReference>
<proteinExistence type="inferred from homology"/>
<evidence type="ECO:0000256" key="9">
    <source>
        <dbReference type="ARBA" id="ARBA00023306"/>
    </source>
</evidence>
<protein>
    <recommendedName>
        <fullName evidence="11">UDP-MurNAc-pentapeptide synthetase</fullName>
    </recommendedName>
</protein>
<dbReference type="SUPFAM" id="SSF53623">
    <property type="entry name" value="MurD-like peptide ligases, catalytic domain"/>
    <property type="match status" value="2"/>
</dbReference>
<dbReference type="HAMAP" id="MF_02019">
    <property type="entry name" value="MurF"/>
    <property type="match status" value="1"/>
</dbReference>
<feature type="domain" description="Mur ligase N-terminal catalytic" evidence="12">
    <location>
        <begin position="389"/>
        <end position="458"/>
    </location>
</feature>
<evidence type="ECO:0000256" key="8">
    <source>
        <dbReference type="ARBA" id="ARBA00022984"/>
    </source>
</evidence>
<sequence length="822" mass="94804">MEKKKVGALGTLGFKKNKSLKKRELTTLDSLNLNRDLNEMKKTGIDNAIIEASSHGLHQSRLNFLNIKTGIFTNLSHDHLDYHKSMKNYLNSKLILFKNILKKRSTIITDSDIKQYGTLKNIQKKKKLKIYTIGHRGNLFKVLNHKIFKNFQLLEIKYNKKIYHLKINLYGSIQIKNLLMAILACKTCGLNIKNIFKKINKIHSVDGRLELIRNLPNKSKIFLDYAHTPDALKNAILSLQEHFRKKITIIFGCGGERDKGKRRLMGKITKNLCNKIYVTDDNPRNENPKKIRNDIIKGLRGFEVNEVPNRKKAIHTALKNSDPYEIILIAGKGHEAYQDLGKRKIFLSDKKIVKNFNIHNSFDKKKNNLQYNGAILKKVLKDKKKYFFNNVSINSKKIKSNNLFVAIKGKKNDGHNFLNEAIKGGASYCVISKKIKKKSNFIKVKNTMKFLKILAQNKRDLSSAKFIAVTGSSGKTTVKTMLGNLLKKYSNSYFSPQSYNNQYGVPLSVCNIRPQDDFGVFEIGMSKFKEIFNLSSLVKPDIAIIANISEAHLENFKNIQDIAKAKSEIIYNIQRGGVVILNRDDKFFHYFKKIAEKNNIKIKSFGYSKQAHVRFINIKKNRGYLLLKLSVNNKNILLKINNINRNYIMNILCCVAVLSELNLNLKKINNFFKTLNFLEGRGKINKVNKFYKKFFLIDESYNANPLSVRSAIENFSNLQKKGKRKYFLFGDMLELGRNSYIYHKKISKFINNSDIDKTFVYGDKATETYKLLRKSKRGAIVKNFKSFDNRISQILKNGDFLMIKGSNAMKLHEISKRFLRSN</sequence>
<keyword evidence="3" id="KW-0436">Ligase</keyword>
<dbReference type="EMBL" id="UINC01000485">
    <property type="protein sequence ID" value="SUZ56179.1"/>
    <property type="molecule type" value="Genomic_DNA"/>
</dbReference>
<evidence type="ECO:0000256" key="5">
    <source>
        <dbReference type="ARBA" id="ARBA00022741"/>
    </source>
</evidence>
<dbReference type="SUPFAM" id="SSF53244">
    <property type="entry name" value="MurD-like peptide ligases, peptide-binding domain"/>
    <property type="match status" value="2"/>
</dbReference>
<comment type="similarity">
    <text evidence="1">Belongs to the MurCDEF family. MurE subfamily.</text>
</comment>
<keyword evidence="6" id="KW-0067">ATP-binding</keyword>
<dbReference type="GO" id="GO:0008360">
    <property type="term" value="P:regulation of cell shape"/>
    <property type="evidence" value="ECO:0007669"/>
    <property type="project" value="UniProtKB-KW"/>
</dbReference>
<evidence type="ECO:0000256" key="11">
    <source>
        <dbReference type="ARBA" id="ARBA00031461"/>
    </source>
</evidence>
<evidence type="ECO:0000259" key="14">
    <source>
        <dbReference type="Pfam" id="PF08245"/>
    </source>
</evidence>
<dbReference type="InterPro" id="IPR051046">
    <property type="entry name" value="MurCDEF_CellWall_CoF430Synth"/>
</dbReference>
<keyword evidence="10" id="KW-0961">Cell wall biogenesis/degradation</keyword>
<dbReference type="PANTHER" id="PTHR43024:SF1">
    <property type="entry name" value="UDP-N-ACETYLMURAMOYL-TRIPEPTIDE--D-ALANYL-D-ALANINE LIGASE"/>
    <property type="match status" value="1"/>
</dbReference>
<dbReference type="GO" id="GO:0051301">
    <property type="term" value="P:cell division"/>
    <property type="evidence" value="ECO:0007669"/>
    <property type="project" value="UniProtKB-KW"/>
</dbReference>
<dbReference type="GO" id="GO:0047480">
    <property type="term" value="F:UDP-N-acetylmuramoyl-tripeptide-D-alanyl-D-alanine ligase activity"/>
    <property type="evidence" value="ECO:0007669"/>
    <property type="project" value="InterPro"/>
</dbReference>
<evidence type="ECO:0000256" key="1">
    <source>
        <dbReference type="ARBA" id="ARBA00005898"/>
    </source>
</evidence>
<dbReference type="Gene3D" id="3.90.190.20">
    <property type="entry name" value="Mur ligase, C-terminal domain"/>
    <property type="match status" value="2"/>
</dbReference>
<dbReference type="AlphaFoldDB" id="A0A381NPB6"/>
<dbReference type="InterPro" id="IPR005761">
    <property type="entry name" value="UDP-N-AcMur-Glu-dNH2Pim_ligase"/>
</dbReference>
<feature type="domain" description="Mur ligase C-terminal" evidence="13">
    <location>
        <begin position="207"/>
        <end position="333"/>
    </location>
</feature>
<dbReference type="InterPro" id="IPR035911">
    <property type="entry name" value="MurE/MurF_N"/>
</dbReference>
<evidence type="ECO:0000256" key="2">
    <source>
        <dbReference type="ARBA" id="ARBA00022490"/>
    </source>
</evidence>
<dbReference type="InterPro" id="IPR000713">
    <property type="entry name" value="Mur_ligase_N"/>
</dbReference>
<dbReference type="PANTHER" id="PTHR43024">
    <property type="entry name" value="UDP-N-ACETYLMURAMOYL-TRIPEPTIDE--D-ALANYL-D-ALANINE LIGASE"/>
    <property type="match status" value="1"/>
</dbReference>
<keyword evidence="2" id="KW-0963">Cytoplasm</keyword>
<dbReference type="GO" id="GO:0009252">
    <property type="term" value="P:peptidoglycan biosynthetic process"/>
    <property type="evidence" value="ECO:0007669"/>
    <property type="project" value="UniProtKB-KW"/>
</dbReference>
<dbReference type="Pfam" id="PF01225">
    <property type="entry name" value="Mur_ligase"/>
    <property type="match status" value="1"/>
</dbReference>
<dbReference type="InterPro" id="IPR036615">
    <property type="entry name" value="Mur_ligase_C_dom_sf"/>
</dbReference>
<evidence type="ECO:0000256" key="6">
    <source>
        <dbReference type="ARBA" id="ARBA00022840"/>
    </source>
</evidence>
<name>A0A381NPB6_9ZZZZ</name>
<dbReference type="InterPro" id="IPR036565">
    <property type="entry name" value="Mur-like_cat_sf"/>
</dbReference>
<dbReference type="NCBIfam" id="TIGR01085">
    <property type="entry name" value="murE"/>
    <property type="match status" value="1"/>
</dbReference>
<dbReference type="Pfam" id="PF02875">
    <property type="entry name" value="Mur_ligase_C"/>
    <property type="match status" value="2"/>
</dbReference>